<evidence type="ECO:0000256" key="2">
    <source>
        <dbReference type="ARBA" id="ARBA00011738"/>
    </source>
</evidence>
<evidence type="ECO:0000256" key="10">
    <source>
        <dbReference type="HAMAP-Rule" id="MF_01405"/>
    </source>
</evidence>
<dbReference type="EMBL" id="JACHOO010000002">
    <property type="protein sequence ID" value="MBB5751826.1"/>
    <property type="molecule type" value="Genomic_DNA"/>
</dbReference>
<evidence type="ECO:0000256" key="7">
    <source>
        <dbReference type="ARBA" id="ARBA00023080"/>
    </source>
</evidence>
<feature type="binding site" evidence="10">
    <location>
        <begin position="21"/>
        <end position="26"/>
    </location>
    <ligand>
        <name>substrate</name>
    </ligand>
</feature>
<keyword evidence="5 10" id="KW-0378">Hydrolase</keyword>
<dbReference type="GO" id="GO:0009117">
    <property type="term" value="P:nucleotide metabolic process"/>
    <property type="evidence" value="ECO:0007669"/>
    <property type="project" value="UniProtKB-KW"/>
</dbReference>
<keyword evidence="7 10" id="KW-0546">Nucleotide metabolism</keyword>
<comment type="caution">
    <text evidence="12">The sequence shown here is derived from an EMBL/GenBank/DDBJ whole genome shotgun (WGS) entry which is preliminary data.</text>
</comment>
<dbReference type="Proteomes" id="UP000523821">
    <property type="component" value="Unassembled WGS sequence"/>
</dbReference>
<dbReference type="PANTHER" id="PTHR11067">
    <property type="entry name" value="INOSINE TRIPHOSPHATE PYROPHOSPHATASE/HAM1 PROTEIN"/>
    <property type="match status" value="1"/>
</dbReference>
<comment type="catalytic activity">
    <reaction evidence="8 10">
        <text>dITP + H2O = dIMP + diphosphate + H(+)</text>
        <dbReference type="Rhea" id="RHEA:28342"/>
        <dbReference type="ChEBI" id="CHEBI:15377"/>
        <dbReference type="ChEBI" id="CHEBI:15378"/>
        <dbReference type="ChEBI" id="CHEBI:33019"/>
        <dbReference type="ChEBI" id="CHEBI:61194"/>
        <dbReference type="ChEBI" id="CHEBI:61382"/>
        <dbReference type="EC" id="3.6.1.66"/>
    </reaction>
</comment>
<evidence type="ECO:0000256" key="11">
    <source>
        <dbReference type="RuleBase" id="RU003781"/>
    </source>
</evidence>
<accession>A0A7W9FJQ5</accession>
<feature type="binding site" evidence="10">
    <location>
        <begin position="168"/>
        <end position="171"/>
    </location>
    <ligand>
        <name>substrate</name>
    </ligand>
</feature>
<feature type="binding site" evidence="10">
    <location>
        <begin position="200"/>
        <end position="201"/>
    </location>
    <ligand>
        <name>substrate</name>
    </ligand>
</feature>
<keyword evidence="13" id="KW-1185">Reference proteome</keyword>
<organism evidence="12 13">
    <name type="scientific">Prosthecomicrobium pneumaticum</name>
    <dbReference type="NCBI Taxonomy" id="81895"/>
    <lineage>
        <taxon>Bacteria</taxon>
        <taxon>Pseudomonadati</taxon>
        <taxon>Pseudomonadota</taxon>
        <taxon>Alphaproteobacteria</taxon>
        <taxon>Hyphomicrobiales</taxon>
        <taxon>Kaistiaceae</taxon>
        <taxon>Prosthecomicrobium</taxon>
    </lineage>
</organism>
<evidence type="ECO:0000313" key="12">
    <source>
        <dbReference type="EMBL" id="MBB5751826.1"/>
    </source>
</evidence>
<evidence type="ECO:0000256" key="6">
    <source>
        <dbReference type="ARBA" id="ARBA00022842"/>
    </source>
</evidence>
<evidence type="ECO:0000256" key="9">
    <source>
        <dbReference type="ARBA" id="ARBA00052017"/>
    </source>
</evidence>
<keyword evidence="6 10" id="KW-0460">Magnesium</keyword>
<dbReference type="GO" id="GO:0036220">
    <property type="term" value="F:ITP diphosphatase activity"/>
    <property type="evidence" value="ECO:0007669"/>
    <property type="project" value="UniProtKB-UniRule"/>
</dbReference>
<dbReference type="GO" id="GO:0017111">
    <property type="term" value="F:ribonucleoside triphosphate phosphatase activity"/>
    <property type="evidence" value="ECO:0007669"/>
    <property type="project" value="InterPro"/>
</dbReference>
<comment type="function">
    <text evidence="10">Pyrophosphatase that catalyzes the hydrolysis of nucleoside triphosphates to their monophosphate derivatives, with a high preference for the non-canonical purine nucleotides XTP (xanthosine triphosphate), dITP (deoxyinosine triphosphate) and ITP. Seems to function as a house-cleaning enzyme that removes non-canonical purine nucleotides from the nucleotide pool, thus preventing their incorporation into DNA/RNA and avoiding chromosomal lesions.</text>
</comment>
<reference evidence="12 13" key="1">
    <citation type="submission" date="2020-08" db="EMBL/GenBank/DDBJ databases">
        <title>Genomic Encyclopedia of Type Strains, Phase IV (KMG-IV): sequencing the most valuable type-strain genomes for metagenomic binning, comparative biology and taxonomic classification.</title>
        <authorList>
            <person name="Goeker M."/>
        </authorList>
    </citation>
    <scope>NUCLEOTIDE SEQUENCE [LARGE SCALE GENOMIC DNA]</scope>
    <source>
        <strain evidence="12 13">DSM 16268</strain>
    </source>
</reference>
<dbReference type="CDD" id="cd00515">
    <property type="entry name" value="HAM1"/>
    <property type="match status" value="1"/>
</dbReference>
<gene>
    <name evidence="12" type="ORF">GGQ63_000878</name>
</gene>
<evidence type="ECO:0000256" key="1">
    <source>
        <dbReference type="ARBA" id="ARBA00008023"/>
    </source>
</evidence>
<keyword evidence="4 10" id="KW-0547">Nucleotide-binding</keyword>
<dbReference type="InterPro" id="IPR020922">
    <property type="entry name" value="dITP/XTP_pyrophosphatase"/>
</dbReference>
<comment type="cofactor">
    <cofactor evidence="10">
        <name>Mg(2+)</name>
        <dbReference type="ChEBI" id="CHEBI:18420"/>
    </cofactor>
    <text evidence="10">Binds 1 Mg(2+) ion per subunit.</text>
</comment>
<dbReference type="Pfam" id="PF01725">
    <property type="entry name" value="Ham1p_like"/>
    <property type="match status" value="1"/>
</dbReference>
<dbReference type="InterPro" id="IPR029001">
    <property type="entry name" value="ITPase-like_fam"/>
</dbReference>
<evidence type="ECO:0000256" key="5">
    <source>
        <dbReference type="ARBA" id="ARBA00022801"/>
    </source>
</evidence>
<keyword evidence="3 10" id="KW-0479">Metal-binding</keyword>
<feature type="active site" description="Proton acceptor" evidence="10">
    <location>
        <position position="82"/>
    </location>
</feature>
<evidence type="ECO:0000313" key="13">
    <source>
        <dbReference type="Proteomes" id="UP000523821"/>
    </source>
</evidence>
<evidence type="ECO:0000256" key="4">
    <source>
        <dbReference type="ARBA" id="ARBA00022741"/>
    </source>
</evidence>
<dbReference type="GO" id="GO:0046872">
    <property type="term" value="F:metal ion binding"/>
    <property type="evidence" value="ECO:0007669"/>
    <property type="project" value="UniProtKB-KW"/>
</dbReference>
<feature type="binding site" evidence="10">
    <location>
        <position position="82"/>
    </location>
    <ligand>
        <name>Mg(2+)</name>
        <dbReference type="ChEBI" id="CHEBI:18420"/>
    </ligand>
</feature>
<comment type="subunit">
    <text evidence="2 10">Homodimer.</text>
</comment>
<evidence type="ECO:0000256" key="3">
    <source>
        <dbReference type="ARBA" id="ARBA00022723"/>
    </source>
</evidence>
<dbReference type="SUPFAM" id="SSF52972">
    <property type="entry name" value="ITPase-like"/>
    <property type="match status" value="1"/>
</dbReference>
<dbReference type="GO" id="GO:0005829">
    <property type="term" value="C:cytosol"/>
    <property type="evidence" value="ECO:0007669"/>
    <property type="project" value="TreeGrafter"/>
</dbReference>
<feature type="binding site" evidence="10">
    <location>
        <position position="191"/>
    </location>
    <ligand>
        <name>substrate</name>
    </ligand>
</feature>
<proteinExistence type="inferred from homology"/>
<feature type="binding site" evidence="10">
    <location>
        <position position="53"/>
    </location>
    <ligand>
        <name>Mg(2+)</name>
        <dbReference type="ChEBI" id="CHEBI:18420"/>
    </ligand>
</feature>
<comment type="catalytic activity">
    <reaction evidence="10">
        <text>ITP + H2O = IMP + diphosphate + H(+)</text>
        <dbReference type="Rhea" id="RHEA:29399"/>
        <dbReference type="ChEBI" id="CHEBI:15377"/>
        <dbReference type="ChEBI" id="CHEBI:15378"/>
        <dbReference type="ChEBI" id="CHEBI:33019"/>
        <dbReference type="ChEBI" id="CHEBI:58053"/>
        <dbReference type="ChEBI" id="CHEBI:61402"/>
        <dbReference type="EC" id="3.6.1.66"/>
    </reaction>
</comment>
<dbReference type="GO" id="GO:0036222">
    <property type="term" value="F:XTP diphosphatase activity"/>
    <property type="evidence" value="ECO:0007669"/>
    <property type="project" value="UniProtKB-UniRule"/>
</dbReference>
<dbReference type="GO" id="GO:0009146">
    <property type="term" value="P:purine nucleoside triphosphate catabolic process"/>
    <property type="evidence" value="ECO:0007669"/>
    <property type="project" value="UniProtKB-UniRule"/>
</dbReference>
<dbReference type="InterPro" id="IPR002637">
    <property type="entry name" value="RdgB/HAM1"/>
</dbReference>
<dbReference type="GO" id="GO:0035870">
    <property type="term" value="F:dITP diphosphatase activity"/>
    <property type="evidence" value="ECO:0007669"/>
    <property type="project" value="UniProtKB-UniRule"/>
</dbReference>
<dbReference type="FunFam" id="3.90.950.10:FF:000001">
    <property type="entry name" value="dITP/XTP pyrophosphatase"/>
    <property type="match status" value="1"/>
</dbReference>
<dbReference type="AlphaFoldDB" id="A0A7W9FJQ5"/>
<comment type="similarity">
    <text evidence="1 10 11">Belongs to the HAM1 NTPase family.</text>
</comment>
<dbReference type="NCBIfam" id="TIGR00042">
    <property type="entry name" value="RdgB/HAM1 family non-canonical purine NTP pyrophosphatase"/>
    <property type="match status" value="1"/>
</dbReference>
<dbReference type="PANTHER" id="PTHR11067:SF9">
    <property type="entry name" value="INOSINE TRIPHOSPHATE PYROPHOSPHATASE"/>
    <property type="match status" value="1"/>
</dbReference>
<dbReference type="RefSeq" id="WP_183852953.1">
    <property type="nucleotide sequence ID" value="NZ_JACHOO010000002.1"/>
</dbReference>
<dbReference type="HAMAP" id="MF_01405">
    <property type="entry name" value="Non_canon_purine_NTPase"/>
    <property type="match status" value="1"/>
</dbReference>
<sequence>MDVEALDPIRLAPGATLVVATHNAGKLAEIEAMVAPFGLKAVSAGALGLPEPEETGSTFEENAALKAHAAAQASGHIALADDSGLAVDALGGDPGIYSARWAGPDKDFARAMRNVEEGLQRAGATTPQGRGARFVAVLCLAAPDGRAEFFRGEVEGTLVWPPRGDKGFGYDPMFLPEGETRTFGEMSSEEKHGLDDPLSHRARAFALFAAARLAG</sequence>
<dbReference type="GO" id="GO:0000166">
    <property type="term" value="F:nucleotide binding"/>
    <property type="evidence" value="ECO:0007669"/>
    <property type="project" value="UniProtKB-KW"/>
</dbReference>
<dbReference type="Gene3D" id="3.90.950.10">
    <property type="match status" value="1"/>
</dbReference>
<protein>
    <recommendedName>
        <fullName evidence="10">dITP/XTP pyrophosphatase</fullName>
        <ecNumber evidence="10">3.6.1.66</ecNumber>
    </recommendedName>
    <alternativeName>
        <fullName evidence="10">Non-canonical purine NTP pyrophosphatase</fullName>
    </alternativeName>
    <alternativeName>
        <fullName evidence="10">Non-standard purine NTP pyrophosphatase</fullName>
    </alternativeName>
    <alternativeName>
        <fullName evidence="10">Nucleoside-triphosphate diphosphatase</fullName>
    </alternativeName>
    <alternativeName>
        <fullName evidence="10">Nucleoside-triphosphate pyrophosphatase</fullName>
        <shortName evidence="10">NTPase</shortName>
    </alternativeName>
</protein>
<name>A0A7W9FJQ5_9HYPH</name>
<feature type="binding site" evidence="10">
    <location>
        <position position="83"/>
    </location>
    <ligand>
        <name>substrate</name>
    </ligand>
</feature>
<evidence type="ECO:0000256" key="8">
    <source>
        <dbReference type="ARBA" id="ARBA00051875"/>
    </source>
</evidence>
<dbReference type="EC" id="3.6.1.66" evidence="10"/>
<comment type="catalytic activity">
    <reaction evidence="9 10">
        <text>XTP + H2O = XMP + diphosphate + H(+)</text>
        <dbReference type="Rhea" id="RHEA:28610"/>
        <dbReference type="ChEBI" id="CHEBI:15377"/>
        <dbReference type="ChEBI" id="CHEBI:15378"/>
        <dbReference type="ChEBI" id="CHEBI:33019"/>
        <dbReference type="ChEBI" id="CHEBI:57464"/>
        <dbReference type="ChEBI" id="CHEBI:61314"/>
        <dbReference type="EC" id="3.6.1.66"/>
    </reaction>
</comment>